<accession>A0A8S9RCF3</accession>
<organism evidence="2 3">
    <name type="scientific">Brassica cretica</name>
    <name type="common">Mustard</name>
    <dbReference type="NCBI Taxonomy" id="69181"/>
    <lineage>
        <taxon>Eukaryota</taxon>
        <taxon>Viridiplantae</taxon>
        <taxon>Streptophyta</taxon>
        <taxon>Embryophyta</taxon>
        <taxon>Tracheophyta</taxon>
        <taxon>Spermatophyta</taxon>
        <taxon>Magnoliopsida</taxon>
        <taxon>eudicotyledons</taxon>
        <taxon>Gunneridae</taxon>
        <taxon>Pentapetalae</taxon>
        <taxon>rosids</taxon>
        <taxon>malvids</taxon>
        <taxon>Brassicales</taxon>
        <taxon>Brassicaceae</taxon>
        <taxon>Brassiceae</taxon>
        <taxon>Brassica</taxon>
    </lineage>
</organism>
<gene>
    <name evidence="2" type="ORF">F2Q69_00059736</name>
</gene>
<dbReference type="Proteomes" id="UP000712600">
    <property type="component" value="Unassembled WGS sequence"/>
</dbReference>
<sequence length="120" mass="12274">MSSQGDHAIDRSNEPAERDLEGSSVQERGDVSGIESTEDASEPTTAPVALSPAPVAVNHADGTGLDPEDLVVLSDYTSGEDGGDKSNEQNPPDLKTDGTGGASNPLGAQVIGEDLDRAED</sequence>
<dbReference type="AlphaFoldDB" id="A0A8S9RCF3"/>
<comment type="caution">
    <text evidence="2">The sequence shown here is derived from an EMBL/GenBank/DDBJ whole genome shotgun (WGS) entry which is preliminary data.</text>
</comment>
<feature type="compositionally biased region" description="Low complexity" evidence="1">
    <location>
        <begin position="43"/>
        <end position="57"/>
    </location>
</feature>
<feature type="compositionally biased region" description="Basic and acidic residues" evidence="1">
    <location>
        <begin position="7"/>
        <end position="21"/>
    </location>
</feature>
<protein>
    <submittedName>
        <fullName evidence="2">Uncharacterized protein</fullName>
    </submittedName>
</protein>
<dbReference type="EMBL" id="QGKX02000095">
    <property type="protein sequence ID" value="KAF3570498.1"/>
    <property type="molecule type" value="Genomic_DNA"/>
</dbReference>
<proteinExistence type="predicted"/>
<feature type="region of interest" description="Disordered" evidence="1">
    <location>
        <begin position="1"/>
        <end position="120"/>
    </location>
</feature>
<evidence type="ECO:0000256" key="1">
    <source>
        <dbReference type="SAM" id="MobiDB-lite"/>
    </source>
</evidence>
<reference evidence="2" key="1">
    <citation type="submission" date="2019-12" db="EMBL/GenBank/DDBJ databases">
        <title>Genome sequencing and annotation of Brassica cretica.</title>
        <authorList>
            <person name="Studholme D.J."/>
            <person name="Sarris P."/>
        </authorList>
    </citation>
    <scope>NUCLEOTIDE SEQUENCE</scope>
    <source>
        <strain evidence="2">PFS-109/04</strain>
        <tissue evidence="2">Leaf</tissue>
    </source>
</reference>
<name>A0A8S9RCF3_BRACR</name>
<evidence type="ECO:0000313" key="3">
    <source>
        <dbReference type="Proteomes" id="UP000712600"/>
    </source>
</evidence>
<evidence type="ECO:0000313" key="2">
    <source>
        <dbReference type="EMBL" id="KAF3570498.1"/>
    </source>
</evidence>